<dbReference type="InterPro" id="IPR018095">
    <property type="entry name" value="Thymidylate_kin_CS"/>
</dbReference>
<feature type="domain" description="Thymidylate kinase-like" evidence="13">
    <location>
        <begin position="8"/>
        <end position="196"/>
    </location>
</feature>
<dbReference type="Gene3D" id="3.40.50.300">
    <property type="entry name" value="P-loop containing nucleotide triphosphate hydrolases"/>
    <property type="match status" value="1"/>
</dbReference>
<dbReference type="PANTHER" id="PTHR10344:SF4">
    <property type="entry name" value="UMP-CMP KINASE 2, MITOCHONDRIAL"/>
    <property type="match status" value="1"/>
</dbReference>
<keyword evidence="4 12" id="KW-0808">Transferase</keyword>
<dbReference type="RefSeq" id="WP_254291075.1">
    <property type="nucleotide sequence ID" value="NZ_JAMLDX010000001.1"/>
</dbReference>
<evidence type="ECO:0000256" key="3">
    <source>
        <dbReference type="ARBA" id="ARBA00017144"/>
    </source>
</evidence>
<comment type="catalytic activity">
    <reaction evidence="10 12">
        <text>dTMP + ATP = dTDP + ADP</text>
        <dbReference type="Rhea" id="RHEA:13517"/>
        <dbReference type="ChEBI" id="CHEBI:30616"/>
        <dbReference type="ChEBI" id="CHEBI:58369"/>
        <dbReference type="ChEBI" id="CHEBI:63528"/>
        <dbReference type="ChEBI" id="CHEBI:456216"/>
        <dbReference type="EC" id="2.7.4.9"/>
    </reaction>
</comment>
<keyword evidence="5 12" id="KW-0545">Nucleotide biosynthesis</keyword>
<evidence type="ECO:0000313" key="14">
    <source>
        <dbReference type="EMBL" id="MCP3729088.1"/>
    </source>
</evidence>
<dbReference type="EMBL" id="JAMLDX010000001">
    <property type="protein sequence ID" value="MCP3729088.1"/>
    <property type="molecule type" value="Genomic_DNA"/>
</dbReference>
<evidence type="ECO:0000256" key="8">
    <source>
        <dbReference type="ARBA" id="ARBA00022840"/>
    </source>
</evidence>
<name>A0A9X2KMX2_9SPHN</name>
<comment type="similarity">
    <text evidence="1 12">Belongs to the thymidylate kinase family.</text>
</comment>
<evidence type="ECO:0000256" key="5">
    <source>
        <dbReference type="ARBA" id="ARBA00022727"/>
    </source>
</evidence>
<dbReference type="GO" id="GO:0006235">
    <property type="term" value="P:dTTP biosynthetic process"/>
    <property type="evidence" value="ECO:0007669"/>
    <property type="project" value="UniProtKB-UniRule"/>
</dbReference>
<evidence type="ECO:0000259" key="13">
    <source>
        <dbReference type="Pfam" id="PF02223"/>
    </source>
</evidence>
<evidence type="ECO:0000313" key="15">
    <source>
        <dbReference type="Proteomes" id="UP001139451"/>
    </source>
</evidence>
<dbReference type="PROSITE" id="PS01331">
    <property type="entry name" value="THYMIDYLATE_KINASE"/>
    <property type="match status" value="1"/>
</dbReference>
<sequence>MSGRFLSLEGGEGVGKSTQVKRLAAALEARGLHVVLTREPGGTEGAEGVRSLLMQGDVARWSAHAETLLFAAARADHVEKLIRPAVDAGSWVLCDRYIDSTRAYQGAQDIDDAAILALHGFGSKGLLPDRTLVLDLPDGEGHARSLERDGGAADRFGARGPDFHQAVAAQFRRIAAAEPDRVRLIDAAGAVDDVTTSLLDALTDLLP</sequence>
<dbReference type="EC" id="2.7.4.9" evidence="2 12"/>
<comment type="function">
    <text evidence="11 12">Phosphorylation of dTMP to form dTDP in both de novo and salvage pathways of dTTP synthesis.</text>
</comment>
<evidence type="ECO:0000256" key="4">
    <source>
        <dbReference type="ARBA" id="ARBA00022679"/>
    </source>
</evidence>
<dbReference type="GO" id="GO:0006233">
    <property type="term" value="P:dTDP biosynthetic process"/>
    <property type="evidence" value="ECO:0007669"/>
    <property type="project" value="InterPro"/>
</dbReference>
<evidence type="ECO:0000256" key="9">
    <source>
        <dbReference type="ARBA" id="ARBA00029962"/>
    </source>
</evidence>
<dbReference type="InterPro" id="IPR039430">
    <property type="entry name" value="Thymidylate_kin-like_dom"/>
</dbReference>
<dbReference type="Pfam" id="PF02223">
    <property type="entry name" value="Thymidylate_kin"/>
    <property type="match status" value="1"/>
</dbReference>
<dbReference type="CDD" id="cd01672">
    <property type="entry name" value="TMPK"/>
    <property type="match status" value="1"/>
</dbReference>
<dbReference type="GO" id="GO:0005829">
    <property type="term" value="C:cytosol"/>
    <property type="evidence" value="ECO:0007669"/>
    <property type="project" value="TreeGrafter"/>
</dbReference>
<evidence type="ECO:0000256" key="2">
    <source>
        <dbReference type="ARBA" id="ARBA00012980"/>
    </source>
</evidence>
<dbReference type="AlphaFoldDB" id="A0A9X2KMX2"/>
<evidence type="ECO:0000256" key="7">
    <source>
        <dbReference type="ARBA" id="ARBA00022777"/>
    </source>
</evidence>
<accession>A0A9X2KMX2</accession>
<dbReference type="InterPro" id="IPR018094">
    <property type="entry name" value="Thymidylate_kinase"/>
</dbReference>
<keyword evidence="15" id="KW-1185">Reference proteome</keyword>
<keyword evidence="8 12" id="KW-0067">ATP-binding</keyword>
<dbReference type="GO" id="GO:0005524">
    <property type="term" value="F:ATP binding"/>
    <property type="evidence" value="ECO:0007669"/>
    <property type="project" value="UniProtKB-UniRule"/>
</dbReference>
<feature type="binding site" evidence="12">
    <location>
        <begin position="10"/>
        <end position="17"/>
    </location>
    <ligand>
        <name>ATP</name>
        <dbReference type="ChEBI" id="CHEBI:30616"/>
    </ligand>
</feature>
<reference evidence="14" key="1">
    <citation type="submission" date="2022-05" db="EMBL/GenBank/DDBJ databases">
        <title>Sphingomonas sp. strain MG17 Genome sequencing and assembly.</title>
        <authorList>
            <person name="Kim I."/>
        </authorList>
    </citation>
    <scope>NUCLEOTIDE SEQUENCE</scope>
    <source>
        <strain evidence="14">MG17</strain>
    </source>
</reference>
<dbReference type="NCBIfam" id="TIGR00041">
    <property type="entry name" value="DTMP_kinase"/>
    <property type="match status" value="1"/>
</dbReference>
<dbReference type="HAMAP" id="MF_00165">
    <property type="entry name" value="Thymidylate_kinase"/>
    <property type="match status" value="1"/>
</dbReference>
<dbReference type="GO" id="GO:0006227">
    <property type="term" value="P:dUDP biosynthetic process"/>
    <property type="evidence" value="ECO:0007669"/>
    <property type="project" value="TreeGrafter"/>
</dbReference>
<dbReference type="SUPFAM" id="SSF52540">
    <property type="entry name" value="P-loop containing nucleoside triphosphate hydrolases"/>
    <property type="match status" value="1"/>
</dbReference>
<gene>
    <name evidence="12 14" type="primary">tmk</name>
    <name evidence="14" type="ORF">M9978_01480</name>
</gene>
<protein>
    <recommendedName>
        <fullName evidence="3 12">Thymidylate kinase</fullName>
        <ecNumber evidence="2 12">2.7.4.9</ecNumber>
    </recommendedName>
    <alternativeName>
        <fullName evidence="9 12">dTMP kinase</fullName>
    </alternativeName>
</protein>
<dbReference type="Proteomes" id="UP001139451">
    <property type="component" value="Unassembled WGS sequence"/>
</dbReference>
<dbReference type="FunFam" id="3.40.50.300:FF:000225">
    <property type="entry name" value="Thymidylate kinase"/>
    <property type="match status" value="1"/>
</dbReference>
<proteinExistence type="inferred from homology"/>
<dbReference type="InterPro" id="IPR027417">
    <property type="entry name" value="P-loop_NTPase"/>
</dbReference>
<evidence type="ECO:0000256" key="12">
    <source>
        <dbReference type="HAMAP-Rule" id="MF_00165"/>
    </source>
</evidence>
<dbReference type="PANTHER" id="PTHR10344">
    <property type="entry name" value="THYMIDYLATE KINASE"/>
    <property type="match status" value="1"/>
</dbReference>
<keyword evidence="7 12" id="KW-0418">Kinase</keyword>
<evidence type="ECO:0000256" key="1">
    <source>
        <dbReference type="ARBA" id="ARBA00009776"/>
    </source>
</evidence>
<evidence type="ECO:0000256" key="10">
    <source>
        <dbReference type="ARBA" id="ARBA00048743"/>
    </source>
</evidence>
<evidence type="ECO:0000256" key="11">
    <source>
        <dbReference type="ARBA" id="ARBA00057735"/>
    </source>
</evidence>
<dbReference type="GO" id="GO:0004798">
    <property type="term" value="F:dTMP kinase activity"/>
    <property type="evidence" value="ECO:0007669"/>
    <property type="project" value="UniProtKB-UniRule"/>
</dbReference>
<keyword evidence="6 12" id="KW-0547">Nucleotide-binding</keyword>
<comment type="caution">
    <text evidence="14">The sequence shown here is derived from an EMBL/GenBank/DDBJ whole genome shotgun (WGS) entry which is preliminary data.</text>
</comment>
<evidence type="ECO:0000256" key="6">
    <source>
        <dbReference type="ARBA" id="ARBA00022741"/>
    </source>
</evidence>
<organism evidence="14 15">
    <name type="scientific">Sphingomonas tagetis</name>
    <dbReference type="NCBI Taxonomy" id="2949092"/>
    <lineage>
        <taxon>Bacteria</taxon>
        <taxon>Pseudomonadati</taxon>
        <taxon>Pseudomonadota</taxon>
        <taxon>Alphaproteobacteria</taxon>
        <taxon>Sphingomonadales</taxon>
        <taxon>Sphingomonadaceae</taxon>
        <taxon>Sphingomonas</taxon>
    </lineage>
</organism>